<feature type="transmembrane region" description="Helical" evidence="5">
    <location>
        <begin position="65"/>
        <end position="90"/>
    </location>
</feature>
<dbReference type="PANTHER" id="PTHR13325">
    <property type="entry name" value="PROTEASE M50 MEMBRANE-BOUND TRANSCRIPTION FACTOR SITE 2 PROTEASE"/>
    <property type="match status" value="1"/>
</dbReference>
<dbReference type="GO" id="GO:0016020">
    <property type="term" value="C:membrane"/>
    <property type="evidence" value="ECO:0007669"/>
    <property type="project" value="InterPro"/>
</dbReference>
<evidence type="ECO:0000259" key="6">
    <source>
        <dbReference type="SMART" id="SM00228"/>
    </source>
</evidence>
<dbReference type="InterPro" id="IPR001193">
    <property type="entry name" value="MBTPS2"/>
</dbReference>
<comment type="subcellular location">
    <subcellularLocation>
        <location evidence="1">Endomembrane system</location>
        <topology evidence="1">Multi-pass membrane protein</topology>
    </subcellularLocation>
</comment>
<evidence type="ECO:0000256" key="1">
    <source>
        <dbReference type="ARBA" id="ARBA00004127"/>
    </source>
</evidence>
<evidence type="ECO:0000256" key="3">
    <source>
        <dbReference type="ARBA" id="ARBA00022989"/>
    </source>
</evidence>
<feature type="transmembrane region" description="Helical" evidence="5">
    <location>
        <begin position="192"/>
        <end position="213"/>
    </location>
</feature>
<dbReference type="AlphaFoldDB" id="A0A1I0Q569"/>
<evidence type="ECO:0000313" key="8">
    <source>
        <dbReference type="Proteomes" id="UP000198518"/>
    </source>
</evidence>
<dbReference type="Gene3D" id="2.30.42.10">
    <property type="match status" value="2"/>
</dbReference>
<dbReference type="EMBL" id="FOJA01000001">
    <property type="protein sequence ID" value="SEW21941.1"/>
    <property type="molecule type" value="Genomic_DNA"/>
</dbReference>
<evidence type="ECO:0000256" key="5">
    <source>
        <dbReference type="SAM" id="Phobius"/>
    </source>
</evidence>
<feature type="domain" description="PDZ" evidence="6">
    <location>
        <begin position="200"/>
        <end position="272"/>
    </location>
</feature>
<name>A0A1I0Q569_9EURY</name>
<keyword evidence="3 5" id="KW-1133">Transmembrane helix</keyword>
<dbReference type="GO" id="GO:0012505">
    <property type="term" value="C:endomembrane system"/>
    <property type="evidence" value="ECO:0007669"/>
    <property type="project" value="UniProtKB-SubCell"/>
</dbReference>
<dbReference type="STRING" id="355548.SAMN04487945_2275"/>
<protein>
    <submittedName>
        <fullName evidence="7">PDZ domain-containing protein</fullName>
    </submittedName>
</protein>
<dbReference type="InterPro" id="IPR008915">
    <property type="entry name" value="Peptidase_M50"/>
</dbReference>
<gene>
    <name evidence="7" type="ORF">SAMN04487945_2275</name>
</gene>
<dbReference type="SMART" id="SM00228">
    <property type="entry name" value="PDZ"/>
    <property type="match status" value="1"/>
</dbReference>
<dbReference type="PANTHER" id="PTHR13325:SF3">
    <property type="entry name" value="MEMBRANE-BOUND TRANSCRIPTION FACTOR SITE-2 PROTEASE"/>
    <property type="match status" value="1"/>
</dbReference>
<evidence type="ECO:0000256" key="2">
    <source>
        <dbReference type="ARBA" id="ARBA00022692"/>
    </source>
</evidence>
<evidence type="ECO:0000313" key="7">
    <source>
        <dbReference type="EMBL" id="SEW21941.1"/>
    </source>
</evidence>
<dbReference type="Pfam" id="PF02163">
    <property type="entry name" value="Peptidase_M50"/>
    <property type="match status" value="1"/>
</dbReference>
<dbReference type="GO" id="GO:0031293">
    <property type="term" value="P:membrane protein intracellular domain proteolysis"/>
    <property type="evidence" value="ECO:0007669"/>
    <property type="project" value="TreeGrafter"/>
</dbReference>
<dbReference type="OrthoDB" id="15212at2157"/>
<proteinExistence type="predicted"/>
<accession>A0A1I0Q569</accession>
<dbReference type="CDD" id="cd06159">
    <property type="entry name" value="S2P-M50_PDZ_Arch"/>
    <property type="match status" value="1"/>
</dbReference>
<dbReference type="InterPro" id="IPR036034">
    <property type="entry name" value="PDZ_sf"/>
</dbReference>
<reference evidence="7 8" key="1">
    <citation type="submission" date="2016-10" db="EMBL/GenBank/DDBJ databases">
        <authorList>
            <person name="de Groot N.N."/>
        </authorList>
    </citation>
    <scope>NUCLEOTIDE SEQUENCE [LARGE SCALE GENOMIC DNA]</scope>
    <source>
        <strain evidence="7 8">CGMCC 1.5337</strain>
    </source>
</reference>
<dbReference type="RefSeq" id="WP_089669496.1">
    <property type="nucleotide sequence ID" value="NZ_FOJA01000001.1"/>
</dbReference>
<organism evidence="7 8">
    <name type="scientific">Halobacterium jilantaiense</name>
    <dbReference type="NCBI Taxonomy" id="355548"/>
    <lineage>
        <taxon>Archaea</taxon>
        <taxon>Methanobacteriati</taxon>
        <taxon>Methanobacteriota</taxon>
        <taxon>Stenosarchaea group</taxon>
        <taxon>Halobacteria</taxon>
        <taxon>Halobacteriales</taxon>
        <taxon>Halobacteriaceae</taxon>
        <taxon>Halobacterium</taxon>
    </lineage>
</organism>
<dbReference type="GO" id="GO:0005737">
    <property type="term" value="C:cytoplasm"/>
    <property type="evidence" value="ECO:0007669"/>
    <property type="project" value="TreeGrafter"/>
</dbReference>
<dbReference type="InterPro" id="IPR001478">
    <property type="entry name" value="PDZ"/>
</dbReference>
<evidence type="ECO:0000256" key="4">
    <source>
        <dbReference type="ARBA" id="ARBA00023136"/>
    </source>
</evidence>
<dbReference type="GO" id="GO:0004222">
    <property type="term" value="F:metalloendopeptidase activity"/>
    <property type="evidence" value="ECO:0007669"/>
    <property type="project" value="InterPro"/>
</dbReference>
<feature type="transmembrane region" description="Helical" evidence="5">
    <location>
        <begin position="571"/>
        <end position="593"/>
    </location>
</feature>
<dbReference type="SUPFAM" id="SSF50156">
    <property type="entry name" value="PDZ domain-like"/>
    <property type="match status" value="2"/>
</dbReference>
<keyword evidence="8" id="KW-1185">Reference proteome</keyword>
<keyword evidence="2 5" id="KW-0812">Transmembrane</keyword>
<dbReference type="Proteomes" id="UP000198518">
    <property type="component" value="Unassembled WGS sequence"/>
</dbReference>
<keyword evidence="4 5" id="KW-0472">Membrane</keyword>
<sequence length="599" mass="62239">METWQLLLVALAVYWVGVSWARSRGLLPSFVHTSGPITTLHTRRGKQFLDWAASPKRLWRAWGNFGLGLATVVLVGVLFTLVLTAVTTLANPPEPSSITQPQNALVIPGVNDFLPLSVAPEIVTGLFVGMVVHEFGHGLMCRVEDIDVESMGLALLAVLPVGAFVEPERESQEAADRGSKARMFAAGVTNNFLVVVVTLALLFGPVAGAIAVADGGLVGDVYDGSAAAEDGISGGDRITHVAGEPVANNTEFEAALRDHEEASVSVTLAGGESVTVDRRLHVVANATNSPLAIEDGDTVTAVNGTSVATETGLYEAVADREIATFELADGSTTTGPAGALLTVAPDAPAAEAGMPAEEDAVVVSVAGERVTTRETLSDVLDARDPGDTVEVAAYVDGSRETYTVELGEQRDGSSYLGVVISPGVSGIATSDFGASLYPAETFQALVSGDISGSAYLNALFGGDSGPVTGFLQAIVGALYLPFIGLIDPTLAFNFPGFAGTNAAFYDVTGVLGVLPDWVTFVGANLLLWTGWVNLNLGLFNCIPAFPLDGGHLLRSGVEAVTSRLPSDNREALTRAVTTSIGLLMLASLLLMLFGPELLS</sequence>